<sequence>MLSTASLFVFCICTFAFFICQFYTNLRLKKPMAFLFYIYIVVVLFTQFGFNIGITKAKCKQAELGIAFIGTIFPWGCVFVMTVLLLNHFPGWKVPFSNTFGYIFVYLLGIRTLLVDKILKPITTYSETPEKHKKDEKDEKKQELDLSNLKGADFYLAIQHIYDNPSLFINEITPENYENFWTKFSYALFRGEAENYKDKLKEYIIIKDSISEFIWYLLSGVLSISISYAYINNTTCSLPTSGSLLHDYS</sequence>
<feature type="transmembrane region" description="Helical" evidence="1">
    <location>
        <begin position="36"/>
        <end position="54"/>
    </location>
</feature>
<name>A0A5J6VLX4_9VIRU</name>
<feature type="transmembrane region" description="Helical" evidence="1">
    <location>
        <begin position="7"/>
        <end position="24"/>
    </location>
</feature>
<feature type="transmembrane region" description="Helical" evidence="1">
    <location>
        <begin position="213"/>
        <end position="231"/>
    </location>
</feature>
<feature type="transmembrane region" description="Helical" evidence="1">
    <location>
        <begin position="66"/>
        <end position="89"/>
    </location>
</feature>
<feature type="transmembrane region" description="Helical" evidence="1">
    <location>
        <begin position="95"/>
        <end position="114"/>
    </location>
</feature>
<organism evidence="2">
    <name type="scientific">Megaviridae environmental sample</name>
    <dbReference type="NCBI Taxonomy" id="1737588"/>
    <lineage>
        <taxon>Viruses</taxon>
        <taxon>Varidnaviria</taxon>
        <taxon>Bamfordvirae</taxon>
        <taxon>Nucleocytoviricota</taxon>
        <taxon>Megaviricetes</taxon>
        <taxon>Imitervirales</taxon>
        <taxon>Mimiviridae</taxon>
        <taxon>environmental samples</taxon>
    </lineage>
</organism>
<reference evidence="2" key="1">
    <citation type="journal article" date="2019" name="Philos. Trans. R. Soc. Lond., B, Biol. Sci.">
        <title>Targeted metagenomic recovery of four divergent viruses reveals shared and distinctive characteristics of giant viruses of marine eukaryotes.</title>
        <authorList>
            <person name="Needham D.M."/>
            <person name="Poirier C."/>
            <person name="Hehenberger E."/>
            <person name="Jimenez V."/>
            <person name="Swalwell J.E."/>
            <person name="Santoro A.E."/>
            <person name="Worden A.Z."/>
        </authorList>
    </citation>
    <scope>NUCLEOTIDE SEQUENCE</scope>
    <source>
        <strain evidence="2">OPacV-421</strain>
    </source>
</reference>
<evidence type="ECO:0000313" key="2">
    <source>
        <dbReference type="EMBL" id="QFG75145.1"/>
    </source>
</evidence>
<proteinExistence type="predicted"/>
<dbReference type="EMBL" id="MN448299">
    <property type="protein sequence ID" value="QFG75145.1"/>
    <property type="molecule type" value="Genomic_DNA"/>
</dbReference>
<keyword evidence="1" id="KW-1133">Transmembrane helix</keyword>
<keyword evidence="1" id="KW-0812">Transmembrane</keyword>
<keyword evidence="1" id="KW-0472">Membrane</keyword>
<accession>A0A5J6VLX4</accession>
<evidence type="ECO:0000256" key="1">
    <source>
        <dbReference type="SAM" id="Phobius"/>
    </source>
</evidence>
<protein>
    <submittedName>
        <fullName evidence="2">Uncharacterized protein</fullName>
    </submittedName>
</protein>